<keyword evidence="2" id="KW-1185">Reference proteome</keyword>
<proteinExistence type="predicted"/>
<dbReference type="AlphaFoldDB" id="A0A5E4WZQ1"/>
<dbReference type="Proteomes" id="UP000343317">
    <property type="component" value="Unassembled WGS sequence"/>
</dbReference>
<protein>
    <submittedName>
        <fullName evidence="1">Long-chain fatty acid--CoA ligase</fullName>
    </submittedName>
</protein>
<gene>
    <name evidence="1" type="ORF">PHO31112_03561</name>
</gene>
<keyword evidence="1" id="KW-0436">Ligase</keyword>
<dbReference type="GO" id="GO:0016874">
    <property type="term" value="F:ligase activity"/>
    <property type="evidence" value="ECO:0007669"/>
    <property type="project" value="UniProtKB-KW"/>
</dbReference>
<reference evidence="1 2" key="1">
    <citation type="submission" date="2019-08" db="EMBL/GenBank/DDBJ databases">
        <authorList>
            <person name="Peeters C."/>
        </authorList>
    </citation>
    <scope>NUCLEOTIDE SEQUENCE [LARGE SCALE GENOMIC DNA]</scope>
    <source>
        <strain evidence="1 2">LMG 31112</strain>
    </source>
</reference>
<organism evidence="1 2">
    <name type="scientific">Pandoraea horticolens</name>
    <dbReference type="NCBI Taxonomy" id="2508298"/>
    <lineage>
        <taxon>Bacteria</taxon>
        <taxon>Pseudomonadati</taxon>
        <taxon>Pseudomonadota</taxon>
        <taxon>Betaproteobacteria</taxon>
        <taxon>Burkholderiales</taxon>
        <taxon>Burkholderiaceae</taxon>
        <taxon>Pandoraea</taxon>
    </lineage>
</organism>
<accession>A0A5E4WZQ1</accession>
<name>A0A5E4WZQ1_9BURK</name>
<evidence type="ECO:0000313" key="1">
    <source>
        <dbReference type="EMBL" id="VVE29497.1"/>
    </source>
</evidence>
<evidence type="ECO:0000313" key="2">
    <source>
        <dbReference type="Proteomes" id="UP000343317"/>
    </source>
</evidence>
<sequence>MDQAVQQERVWLNAYPPGVPAEIDVTRYTSLVQAFDE</sequence>
<dbReference type="EMBL" id="CABPSM010000011">
    <property type="protein sequence ID" value="VVE29497.1"/>
    <property type="molecule type" value="Genomic_DNA"/>
</dbReference>